<dbReference type="RefSeq" id="WP_012670107.1">
    <property type="nucleotide sequence ID" value="NC_012225.1"/>
</dbReference>
<evidence type="ECO:0000313" key="2">
    <source>
        <dbReference type="EMBL" id="ACN83056.1"/>
    </source>
</evidence>
<organism evidence="2 3">
    <name type="scientific">Brachyspira hyodysenteriae (strain ATCC 49526 / WA1)</name>
    <dbReference type="NCBI Taxonomy" id="565034"/>
    <lineage>
        <taxon>Bacteria</taxon>
        <taxon>Pseudomonadati</taxon>
        <taxon>Spirochaetota</taxon>
        <taxon>Spirochaetia</taxon>
        <taxon>Brachyspirales</taxon>
        <taxon>Brachyspiraceae</taxon>
        <taxon>Brachyspira</taxon>
    </lineage>
</organism>
<sequence length="271" mass="30716">MKKIIIILLSIIYFNQIYSQTSNLISKELLKFNNIKSISVLADIGNIEVKKSDKNLIYIENVIYDWIKTENNDGVLKISYKVPNPQSIKNMNTSKHKIIVMVSDNIKENHFNAGTCNLIIYDFNCNNLFLSSGTGNININNVNTDSLIIEAGTGKVNANNLKVNNNTEIHIGTGDITLNCEVYNKIFLEGDTGNVTMNINGNKNDYSVNGESFVRKIFVNGEITKSEFFEYEFRNSGRIKPNRDMIKQYNNTKNIINIDGSIGNIYINFKK</sequence>
<dbReference type="AlphaFoldDB" id="A0A3B6VGJ7"/>
<feature type="domain" description="DUF4097" evidence="1">
    <location>
        <begin position="36"/>
        <end position="229"/>
    </location>
</feature>
<proteinExistence type="predicted"/>
<evidence type="ECO:0000259" key="1">
    <source>
        <dbReference type="Pfam" id="PF13349"/>
    </source>
</evidence>
<reference evidence="2 3" key="1">
    <citation type="journal article" date="2009" name="PLoS ONE">
        <title>Genome sequence of the pathogenic intestinal spirochete Brachyspira hyodysenteriae reveals adaptations to its lifestyle in the porcine large intestine.</title>
        <authorList>
            <person name="Bellgard M.I."/>
            <person name="Wanchanthuek P."/>
            <person name="La T."/>
            <person name="Ryan K."/>
            <person name="Moolhuijzen P."/>
            <person name="Albertyn Z."/>
            <person name="Shaban B."/>
            <person name="Motro Y."/>
            <person name="Dunn D.S."/>
            <person name="Schibeci D."/>
            <person name="Hunter A."/>
            <person name="Barrero R."/>
            <person name="Phillips N.D."/>
            <person name="Hampson D.J."/>
        </authorList>
    </citation>
    <scope>NUCLEOTIDE SEQUENCE [LARGE SCALE GENOMIC DNA]</scope>
    <source>
        <strain evidence="3">ATCC 49526 / WA1</strain>
    </source>
</reference>
<keyword evidence="3" id="KW-1185">Reference proteome</keyword>
<dbReference type="Gene3D" id="2.160.20.120">
    <property type="match status" value="1"/>
</dbReference>
<accession>A0A3B6VGJ7</accession>
<evidence type="ECO:0000313" key="3">
    <source>
        <dbReference type="Proteomes" id="UP000001803"/>
    </source>
</evidence>
<dbReference type="Pfam" id="PF13349">
    <property type="entry name" value="DUF4097"/>
    <property type="match status" value="1"/>
</dbReference>
<protein>
    <recommendedName>
        <fullName evidence="1">DUF4097 domain-containing protein</fullName>
    </recommendedName>
</protein>
<dbReference type="KEGG" id="bhy:BHWA1_00560"/>
<dbReference type="Proteomes" id="UP000001803">
    <property type="component" value="Chromosome"/>
</dbReference>
<dbReference type="InterPro" id="IPR025164">
    <property type="entry name" value="Toastrack_DUF4097"/>
</dbReference>
<gene>
    <name evidence="2" type="ordered locus">BHWA1_00560</name>
</gene>
<name>A0A3B6VGJ7_BRAHW</name>
<dbReference type="EMBL" id="CP001357">
    <property type="protein sequence ID" value="ACN83056.1"/>
    <property type="molecule type" value="Genomic_DNA"/>
</dbReference>